<dbReference type="Proteomes" id="UP000076066">
    <property type="component" value="Chromosome"/>
</dbReference>
<evidence type="ECO:0000313" key="6">
    <source>
        <dbReference type="EMBL" id="AMW34513.1"/>
    </source>
</evidence>
<name>A0A143DE13_9PROT</name>
<accession>A0A143DE13</accession>
<dbReference type="PROSITE" id="PS51371">
    <property type="entry name" value="CBS"/>
    <property type="match status" value="2"/>
</dbReference>
<dbReference type="STRING" id="1549855.AY555_04180"/>
<dbReference type="InterPro" id="IPR005170">
    <property type="entry name" value="Transptr-assoc_dom"/>
</dbReference>
<dbReference type="GO" id="GO:0050660">
    <property type="term" value="F:flavin adenine dinucleotide binding"/>
    <property type="evidence" value="ECO:0007669"/>
    <property type="project" value="InterPro"/>
</dbReference>
<dbReference type="OrthoDB" id="9805314at2"/>
<evidence type="ECO:0000313" key="7">
    <source>
        <dbReference type="Proteomes" id="UP000076066"/>
    </source>
</evidence>
<evidence type="ECO:0000256" key="2">
    <source>
        <dbReference type="ARBA" id="ARBA00022737"/>
    </source>
</evidence>
<evidence type="ECO:0000259" key="5">
    <source>
        <dbReference type="PROSITE" id="PS51371"/>
    </source>
</evidence>
<dbReference type="EMBL" id="CP014525">
    <property type="protein sequence ID" value="AMW34513.1"/>
    <property type="molecule type" value="Genomic_DNA"/>
</dbReference>
<dbReference type="InterPro" id="IPR044751">
    <property type="entry name" value="Ion_transp-like_CBS"/>
</dbReference>
<dbReference type="Gene3D" id="3.10.580.10">
    <property type="entry name" value="CBS-domain"/>
    <property type="match status" value="1"/>
</dbReference>
<dbReference type="Pfam" id="PF03471">
    <property type="entry name" value="CorC_HlyC"/>
    <property type="match status" value="1"/>
</dbReference>
<proteinExistence type="inferred from homology"/>
<keyword evidence="3 4" id="KW-0129">CBS domain</keyword>
<dbReference type="Pfam" id="PF00571">
    <property type="entry name" value="CBS"/>
    <property type="match status" value="2"/>
</dbReference>
<dbReference type="InterPro" id="IPR046342">
    <property type="entry name" value="CBS_dom_sf"/>
</dbReference>
<dbReference type="InterPro" id="IPR036318">
    <property type="entry name" value="FAD-bd_PCMH-like_sf"/>
</dbReference>
<evidence type="ECO:0000256" key="1">
    <source>
        <dbReference type="ARBA" id="ARBA00006446"/>
    </source>
</evidence>
<dbReference type="PANTHER" id="PTHR22777">
    <property type="entry name" value="HEMOLYSIN-RELATED"/>
    <property type="match status" value="1"/>
</dbReference>
<dbReference type="GeneID" id="53316348"/>
<dbReference type="SUPFAM" id="SSF54631">
    <property type="entry name" value="CBS-domain pair"/>
    <property type="match status" value="1"/>
</dbReference>
<protein>
    <submittedName>
        <fullName evidence="6">Magnesium/cobalt efflux protein</fullName>
    </submittedName>
</protein>
<evidence type="ECO:0000256" key="3">
    <source>
        <dbReference type="ARBA" id="ARBA00023122"/>
    </source>
</evidence>
<organism evidence="6 7">
    <name type="scientific">Haematospirillum jordaniae</name>
    <dbReference type="NCBI Taxonomy" id="1549855"/>
    <lineage>
        <taxon>Bacteria</taxon>
        <taxon>Pseudomonadati</taxon>
        <taxon>Pseudomonadota</taxon>
        <taxon>Alphaproteobacteria</taxon>
        <taxon>Rhodospirillales</taxon>
        <taxon>Novispirillaceae</taxon>
        <taxon>Haematospirillum</taxon>
    </lineage>
</organism>
<gene>
    <name evidence="6" type="ORF">AY555_04180</name>
</gene>
<dbReference type="SUPFAM" id="SSF56176">
    <property type="entry name" value="FAD-binding/transporter-associated domain-like"/>
    <property type="match status" value="1"/>
</dbReference>
<dbReference type="SMART" id="SM00116">
    <property type="entry name" value="CBS"/>
    <property type="match status" value="2"/>
</dbReference>
<reference evidence="6 7" key="1">
    <citation type="submission" date="2016-02" db="EMBL/GenBank/DDBJ databases">
        <title>Complete Genome of H5569, the type strain of the newly described species Haematospirillium jordaniae.</title>
        <authorList>
            <person name="Nicholson A.C."/>
            <person name="Humrighouse B.W."/>
            <person name="Loparov V."/>
            <person name="McQuiston J.R."/>
        </authorList>
    </citation>
    <scope>NUCLEOTIDE SEQUENCE [LARGE SCALE GENOMIC DNA]</scope>
    <source>
        <strain evidence="6 7">H5569</strain>
    </source>
</reference>
<feature type="domain" description="CBS" evidence="5">
    <location>
        <begin position="142"/>
        <end position="199"/>
    </location>
</feature>
<dbReference type="InterPro" id="IPR016169">
    <property type="entry name" value="FAD-bd_PCMH_sub2"/>
</dbReference>
<dbReference type="PANTHER" id="PTHR22777:SF27">
    <property type="entry name" value="MAGNESIUM AND COBALT EFFLUX PROTEIN CORC"/>
    <property type="match status" value="1"/>
</dbReference>
<keyword evidence="7" id="KW-1185">Reference proteome</keyword>
<dbReference type="Gene3D" id="3.30.465.10">
    <property type="match status" value="1"/>
</dbReference>
<dbReference type="SMART" id="SM01091">
    <property type="entry name" value="CorC_HlyC"/>
    <property type="match status" value="1"/>
</dbReference>
<dbReference type="CDD" id="cd04590">
    <property type="entry name" value="CBS_pair_CorC_HlyC_assoc"/>
    <property type="match status" value="1"/>
</dbReference>
<dbReference type="GO" id="GO:0005886">
    <property type="term" value="C:plasma membrane"/>
    <property type="evidence" value="ECO:0007669"/>
    <property type="project" value="TreeGrafter"/>
</dbReference>
<feature type="domain" description="CBS" evidence="5">
    <location>
        <begin position="78"/>
        <end position="138"/>
    </location>
</feature>
<keyword evidence="2" id="KW-0677">Repeat</keyword>
<comment type="similarity">
    <text evidence="1">Belongs to the UPF0053 family. Hemolysin C subfamily.</text>
</comment>
<sequence length="299" mass="33550">MNDDSSSRKPRENGADEAGSLIRLLRRLLPGAKRKDEAVREALEELIEDDDADSINGHERLLLGNILHLRDVTAYDIMVPRADITAIEVDTPLREVADLAGRWGHSRIPVYRETLDDVVGMIHIKDILPVVARGQEPELRHLVRKVMCISPATRVLDLLVDMRLKRTHMAMVVDEYGGIDGLVTIEDLVEQIVGEIEDEHDNGSEPEMMLAGDGSLTADARVTLEMFEERFGHLFSEDDREDTDTLGGLVFRLAGRIPLRGELIAHESGLEFEVLDADPRRIRRLRIRNLPAPIPAEEA</sequence>
<dbReference type="RefSeq" id="WP_066133849.1">
    <property type="nucleotide sequence ID" value="NZ_CP014525.1"/>
</dbReference>
<dbReference type="KEGG" id="hjo:AY555_04180"/>
<evidence type="ECO:0000256" key="4">
    <source>
        <dbReference type="PROSITE-ProRule" id="PRU00703"/>
    </source>
</evidence>
<dbReference type="InterPro" id="IPR000644">
    <property type="entry name" value="CBS_dom"/>
</dbReference>
<dbReference type="AlphaFoldDB" id="A0A143DE13"/>
<dbReference type="FunFam" id="3.10.580.10:FF:000002">
    <property type="entry name" value="Magnesium/cobalt efflux protein CorC"/>
    <property type="match status" value="1"/>
</dbReference>